<dbReference type="PROSITE" id="PS50048">
    <property type="entry name" value="ZN2_CY6_FUNGAL_2"/>
    <property type="match status" value="1"/>
</dbReference>
<dbReference type="SMART" id="SM00066">
    <property type="entry name" value="GAL4"/>
    <property type="match status" value="1"/>
</dbReference>
<keyword evidence="9" id="KW-1185">Reference proteome</keyword>
<name>A0A8T8X6T0_ASPJA</name>
<keyword evidence="3" id="KW-0238">DNA-binding</keyword>
<dbReference type="GO" id="GO:0005634">
    <property type="term" value="C:nucleus"/>
    <property type="evidence" value="ECO:0007669"/>
    <property type="project" value="UniProtKB-SubCell"/>
</dbReference>
<dbReference type="RefSeq" id="XP_025529053.1">
    <property type="nucleotide sequence ID" value="XM_025667831.1"/>
</dbReference>
<evidence type="ECO:0000256" key="4">
    <source>
        <dbReference type="ARBA" id="ARBA00023163"/>
    </source>
</evidence>
<protein>
    <recommendedName>
        <fullName evidence="7">Zn(2)-C6 fungal-type domain-containing protein</fullName>
    </recommendedName>
</protein>
<dbReference type="InterPro" id="IPR036864">
    <property type="entry name" value="Zn2-C6_fun-type_DNA-bd_sf"/>
</dbReference>
<proteinExistence type="predicted"/>
<dbReference type="GO" id="GO:0009893">
    <property type="term" value="P:positive regulation of metabolic process"/>
    <property type="evidence" value="ECO:0007669"/>
    <property type="project" value="UniProtKB-ARBA"/>
</dbReference>
<dbReference type="PANTHER" id="PTHR46910">
    <property type="entry name" value="TRANSCRIPTION FACTOR PDR1"/>
    <property type="match status" value="1"/>
</dbReference>
<sequence length="628" mass="69811">MILSPWTAIKTGKRKRPGRAAQACDACFARKIQCDLQKPRCNWCDHRKQPCTFRRVSSKRREQENDRGSAPLRASVPRRLASSSTAPPPVQIQAQALNVEVFPLGLHQQLTERCLGNICAFNGKPALSQSSRDWLKSCTGRNSCLDRLLLGVQGRQPCLVSKKKDPLRPDLPDLRLLREELEQYHSLAYGIIFPILDPSLWQSTIDAAYYGKASPGSPVAIAARACLLAFHGLATLVIPQHPTPSSPETSPWSTTDYFHEAYSLLPEVLNEMVTLDGLQAILLLGLAGDIYTVDYLLSLAVRFVFHLKGQLAPATVWEIPSALHYHARHLFWITYVCDKGFSLVSGLVPRMEESHCDLEMSHSRPSGGGRFQAEDESKMSHLHGDPIIGSYLERYVTLATVQSRIYRDLYNPAALRLSDAELLERIRTLDCALEDWRQSLPRRNRPSLVVTTPISGATRSRLAESVDMRTSVFHLQYHYSIIMIHQASSRCPVWNQNQGADGRGGSSLEISVAASRALLGSFLYSSFELDSRNLIFTLSYFVQASVVIFCHILSYFANALAPNSQNDNLRLLEDISALLLRCVRTSDPVCYTTKIKFAGELIGELPRLVHCAIAEAPSSATAHGSSVT</sequence>
<evidence type="ECO:0000313" key="8">
    <source>
        <dbReference type="EMBL" id="RAH83159.1"/>
    </source>
</evidence>
<organism evidence="8 9">
    <name type="scientific">Aspergillus japonicus CBS 114.51</name>
    <dbReference type="NCBI Taxonomy" id="1448312"/>
    <lineage>
        <taxon>Eukaryota</taxon>
        <taxon>Fungi</taxon>
        <taxon>Dikarya</taxon>
        <taxon>Ascomycota</taxon>
        <taxon>Pezizomycotina</taxon>
        <taxon>Eurotiomycetes</taxon>
        <taxon>Eurotiomycetidae</taxon>
        <taxon>Eurotiales</taxon>
        <taxon>Aspergillaceae</taxon>
        <taxon>Aspergillus</taxon>
        <taxon>Aspergillus subgen. Circumdati</taxon>
    </lineage>
</organism>
<dbReference type="CDD" id="cd12148">
    <property type="entry name" value="fungal_TF_MHR"/>
    <property type="match status" value="1"/>
</dbReference>
<dbReference type="GO" id="GO:0008270">
    <property type="term" value="F:zinc ion binding"/>
    <property type="evidence" value="ECO:0007669"/>
    <property type="project" value="InterPro"/>
</dbReference>
<dbReference type="GO" id="GO:0000981">
    <property type="term" value="F:DNA-binding transcription factor activity, RNA polymerase II-specific"/>
    <property type="evidence" value="ECO:0007669"/>
    <property type="project" value="InterPro"/>
</dbReference>
<dbReference type="Gene3D" id="4.10.240.10">
    <property type="entry name" value="Zn(2)-C6 fungal-type DNA-binding domain"/>
    <property type="match status" value="1"/>
</dbReference>
<evidence type="ECO:0000256" key="6">
    <source>
        <dbReference type="SAM" id="MobiDB-lite"/>
    </source>
</evidence>
<dbReference type="InterPro" id="IPR001138">
    <property type="entry name" value="Zn2Cys6_DnaBD"/>
</dbReference>
<feature type="region of interest" description="Disordered" evidence="6">
    <location>
        <begin position="57"/>
        <end position="87"/>
    </location>
</feature>
<dbReference type="InterPro" id="IPR050987">
    <property type="entry name" value="AtrR-like"/>
</dbReference>
<dbReference type="CDD" id="cd00067">
    <property type="entry name" value="GAL4"/>
    <property type="match status" value="1"/>
</dbReference>
<dbReference type="GeneID" id="37171523"/>
<evidence type="ECO:0000256" key="2">
    <source>
        <dbReference type="ARBA" id="ARBA00023015"/>
    </source>
</evidence>
<gene>
    <name evidence="8" type="ORF">BO86DRAFT_309855</name>
</gene>
<evidence type="ECO:0000313" key="9">
    <source>
        <dbReference type="Proteomes" id="UP000249497"/>
    </source>
</evidence>
<dbReference type="AlphaFoldDB" id="A0A8T8X6T0"/>
<dbReference type="EMBL" id="KZ824784">
    <property type="protein sequence ID" value="RAH83159.1"/>
    <property type="molecule type" value="Genomic_DNA"/>
</dbReference>
<evidence type="ECO:0000259" key="7">
    <source>
        <dbReference type="PROSITE" id="PS50048"/>
    </source>
</evidence>
<feature type="domain" description="Zn(2)-C6 fungal-type" evidence="7">
    <location>
        <begin position="23"/>
        <end position="53"/>
    </location>
</feature>
<accession>A0A8T8X6T0</accession>
<evidence type="ECO:0000256" key="3">
    <source>
        <dbReference type="ARBA" id="ARBA00023125"/>
    </source>
</evidence>
<comment type="subcellular location">
    <subcellularLocation>
        <location evidence="1">Nucleus</location>
    </subcellularLocation>
</comment>
<dbReference type="Pfam" id="PF00172">
    <property type="entry name" value="Zn_clus"/>
    <property type="match status" value="1"/>
</dbReference>
<dbReference type="OrthoDB" id="4116913at2759"/>
<keyword evidence="2" id="KW-0805">Transcription regulation</keyword>
<reference evidence="8 9" key="1">
    <citation type="submission" date="2018-02" db="EMBL/GenBank/DDBJ databases">
        <title>The genomes of Aspergillus section Nigri reveals drivers in fungal speciation.</title>
        <authorList>
            <consortium name="DOE Joint Genome Institute"/>
            <person name="Vesth T.C."/>
            <person name="Nybo J."/>
            <person name="Theobald S."/>
            <person name="Brandl J."/>
            <person name="Frisvad J.C."/>
            <person name="Nielsen K.F."/>
            <person name="Lyhne E.K."/>
            <person name="Kogle M.E."/>
            <person name="Kuo A."/>
            <person name="Riley R."/>
            <person name="Clum A."/>
            <person name="Nolan M."/>
            <person name="Lipzen A."/>
            <person name="Salamov A."/>
            <person name="Henrissat B."/>
            <person name="Wiebenga A."/>
            <person name="De vries R.P."/>
            <person name="Grigoriev I.V."/>
            <person name="Mortensen U.H."/>
            <person name="Andersen M.R."/>
            <person name="Baker S.E."/>
        </authorList>
    </citation>
    <scope>NUCLEOTIDE SEQUENCE [LARGE SCALE GENOMIC DNA]</scope>
    <source>
        <strain evidence="8 9">CBS 114.51</strain>
    </source>
</reference>
<evidence type="ECO:0000256" key="1">
    <source>
        <dbReference type="ARBA" id="ARBA00004123"/>
    </source>
</evidence>
<evidence type="ECO:0000256" key="5">
    <source>
        <dbReference type="ARBA" id="ARBA00023242"/>
    </source>
</evidence>
<dbReference type="PANTHER" id="PTHR46910:SF37">
    <property type="entry name" value="ZN(II)2CYS6 TRANSCRIPTION FACTOR (EUROFUNG)"/>
    <property type="match status" value="1"/>
</dbReference>
<dbReference type="SUPFAM" id="SSF57701">
    <property type="entry name" value="Zn2/Cys6 DNA-binding domain"/>
    <property type="match status" value="1"/>
</dbReference>
<keyword evidence="4" id="KW-0804">Transcription</keyword>
<keyword evidence="5" id="KW-0539">Nucleus</keyword>
<dbReference type="Proteomes" id="UP000249497">
    <property type="component" value="Unassembled WGS sequence"/>
</dbReference>
<dbReference type="GO" id="GO:0003677">
    <property type="term" value="F:DNA binding"/>
    <property type="evidence" value="ECO:0007669"/>
    <property type="project" value="UniProtKB-KW"/>
</dbReference>